<evidence type="ECO:0000256" key="6">
    <source>
        <dbReference type="RuleBase" id="RU004466"/>
    </source>
</evidence>
<dbReference type="Pfam" id="PF00348">
    <property type="entry name" value="polyprenyl_synt"/>
    <property type="match status" value="1"/>
</dbReference>
<organism evidence="7 8">
    <name type="scientific">Planotetraspora kaengkrachanensis</name>
    <dbReference type="NCBI Taxonomy" id="575193"/>
    <lineage>
        <taxon>Bacteria</taxon>
        <taxon>Bacillati</taxon>
        <taxon>Actinomycetota</taxon>
        <taxon>Actinomycetes</taxon>
        <taxon>Streptosporangiales</taxon>
        <taxon>Streptosporangiaceae</taxon>
        <taxon>Planotetraspora</taxon>
    </lineage>
</organism>
<sequence length="356" mass="38530">MTVGTEQASSTRTAERVRGLVDHHLERFLDAHDAPVSDPEVVRAYRLLRRFILGGGKRIRPLLCYWGWRGAGGEECDQIISAASALELCHAGLLIHDDIMDGSELRRGSPTMHRSLAGMHEGPGARSFGRAAAILMGVLTLAWSDELLSAGDVDPARLRTARGLFDRLRTEVITGQYLDILAQVRDLSSVEQALTVIRYKTAKYTVERPLQIGGALAGAQPALLETYSQIGLPLGEAFQLRDDVLGMFGDPAVTGKSVLDDLREGKHTILIAHAFQHASPGEADHLRAWHGNAELTEQRAAELREIVVATGALARVELMIEERARDALGVLHAAPICPVTGSGLAALADGLINRTR</sequence>
<name>A0A8J3PQF2_9ACTN</name>
<keyword evidence="8" id="KW-1185">Reference proteome</keyword>
<evidence type="ECO:0000256" key="2">
    <source>
        <dbReference type="ARBA" id="ARBA00006706"/>
    </source>
</evidence>
<dbReference type="GO" id="GO:0008299">
    <property type="term" value="P:isoprenoid biosynthetic process"/>
    <property type="evidence" value="ECO:0007669"/>
    <property type="project" value="InterPro"/>
</dbReference>
<dbReference type="CDD" id="cd00685">
    <property type="entry name" value="Trans_IPPS_HT"/>
    <property type="match status" value="1"/>
</dbReference>
<protein>
    <submittedName>
        <fullName evidence="7">Geranylgeranyl pyrophosphate synthase</fullName>
    </submittedName>
</protein>
<dbReference type="PANTHER" id="PTHR12001">
    <property type="entry name" value="GERANYLGERANYL PYROPHOSPHATE SYNTHASE"/>
    <property type="match status" value="1"/>
</dbReference>
<dbReference type="Proteomes" id="UP000630097">
    <property type="component" value="Unassembled WGS sequence"/>
</dbReference>
<dbReference type="PROSITE" id="PS00723">
    <property type="entry name" value="POLYPRENYL_SYNTHASE_1"/>
    <property type="match status" value="1"/>
</dbReference>
<evidence type="ECO:0000256" key="4">
    <source>
        <dbReference type="ARBA" id="ARBA00022723"/>
    </source>
</evidence>
<accession>A0A8J3PQF2</accession>
<dbReference type="RefSeq" id="WP_203880831.1">
    <property type="nucleotide sequence ID" value="NZ_BAABHH010000001.1"/>
</dbReference>
<comment type="cofactor">
    <cofactor evidence="1">
        <name>Mg(2+)</name>
        <dbReference type="ChEBI" id="CHEBI:18420"/>
    </cofactor>
</comment>
<dbReference type="InterPro" id="IPR008949">
    <property type="entry name" value="Isoprenoid_synthase_dom_sf"/>
</dbReference>
<dbReference type="GO" id="GO:0046872">
    <property type="term" value="F:metal ion binding"/>
    <property type="evidence" value="ECO:0007669"/>
    <property type="project" value="UniProtKB-KW"/>
</dbReference>
<dbReference type="AlphaFoldDB" id="A0A8J3PQF2"/>
<dbReference type="SFLD" id="SFLDG01017">
    <property type="entry name" value="Polyprenyl_Transferase_Like"/>
    <property type="match status" value="1"/>
</dbReference>
<evidence type="ECO:0000256" key="1">
    <source>
        <dbReference type="ARBA" id="ARBA00001946"/>
    </source>
</evidence>
<gene>
    <name evidence="7" type="ORF">Pka01_04860</name>
</gene>
<dbReference type="GO" id="GO:0004659">
    <property type="term" value="F:prenyltransferase activity"/>
    <property type="evidence" value="ECO:0007669"/>
    <property type="project" value="InterPro"/>
</dbReference>
<dbReference type="InterPro" id="IPR000092">
    <property type="entry name" value="Polyprenyl_synt"/>
</dbReference>
<dbReference type="InterPro" id="IPR033749">
    <property type="entry name" value="Polyprenyl_synt_CS"/>
</dbReference>
<proteinExistence type="inferred from homology"/>
<comment type="caution">
    <text evidence="7">The sequence shown here is derived from an EMBL/GenBank/DDBJ whole genome shotgun (WGS) entry which is preliminary data.</text>
</comment>
<dbReference type="SUPFAM" id="SSF48576">
    <property type="entry name" value="Terpenoid synthases"/>
    <property type="match status" value="1"/>
</dbReference>
<reference evidence="7 8" key="1">
    <citation type="submission" date="2021-01" db="EMBL/GenBank/DDBJ databases">
        <title>Whole genome shotgun sequence of Planotetraspora kaengkrachanensis NBRC 104272.</title>
        <authorList>
            <person name="Komaki H."/>
            <person name="Tamura T."/>
        </authorList>
    </citation>
    <scope>NUCLEOTIDE SEQUENCE [LARGE SCALE GENOMIC DNA]</scope>
    <source>
        <strain evidence="7 8">NBRC 104272</strain>
    </source>
</reference>
<evidence type="ECO:0000313" key="8">
    <source>
        <dbReference type="Proteomes" id="UP000630097"/>
    </source>
</evidence>
<dbReference type="SFLD" id="SFLDS00005">
    <property type="entry name" value="Isoprenoid_Synthase_Type_I"/>
    <property type="match status" value="1"/>
</dbReference>
<evidence type="ECO:0000313" key="7">
    <source>
        <dbReference type="EMBL" id="GIG77359.1"/>
    </source>
</evidence>
<keyword evidence="5" id="KW-0460">Magnesium</keyword>
<evidence type="ECO:0000256" key="5">
    <source>
        <dbReference type="ARBA" id="ARBA00022842"/>
    </source>
</evidence>
<dbReference type="Gene3D" id="1.10.600.10">
    <property type="entry name" value="Farnesyl Diphosphate Synthase"/>
    <property type="match status" value="1"/>
</dbReference>
<dbReference type="EMBL" id="BONV01000001">
    <property type="protein sequence ID" value="GIG77359.1"/>
    <property type="molecule type" value="Genomic_DNA"/>
</dbReference>
<evidence type="ECO:0000256" key="3">
    <source>
        <dbReference type="ARBA" id="ARBA00022679"/>
    </source>
</evidence>
<dbReference type="PANTHER" id="PTHR12001:SF85">
    <property type="entry name" value="SHORT CHAIN ISOPRENYL DIPHOSPHATE SYNTHASE"/>
    <property type="match status" value="1"/>
</dbReference>
<keyword evidence="4" id="KW-0479">Metal-binding</keyword>
<dbReference type="PROSITE" id="PS00444">
    <property type="entry name" value="POLYPRENYL_SYNTHASE_2"/>
    <property type="match status" value="1"/>
</dbReference>
<comment type="similarity">
    <text evidence="2 6">Belongs to the FPP/GGPP synthase family.</text>
</comment>
<keyword evidence="3 6" id="KW-0808">Transferase</keyword>